<dbReference type="RefSeq" id="WP_344029453.1">
    <property type="nucleotide sequence ID" value="NZ_BAAAJK010000053.1"/>
</dbReference>
<sequence length="105" mass="10810">MNEIRAAGEAIVEDDAPVVVGRARVPAAPVRAAGGARVNTPAASTPTGPAGGVLAGSYPNPQFAEPMATKDEVETKLAAHTADPAPHPAYDNIPDLTLWYRNALL</sequence>
<feature type="region of interest" description="Disordered" evidence="1">
    <location>
        <begin position="30"/>
        <end position="60"/>
    </location>
</feature>
<gene>
    <name evidence="2" type="ORF">GCM10009613_61390</name>
</gene>
<proteinExistence type="predicted"/>
<name>A0ABP4J232_9PSEU</name>
<keyword evidence="3" id="KW-1185">Reference proteome</keyword>
<evidence type="ECO:0000256" key="1">
    <source>
        <dbReference type="SAM" id="MobiDB-lite"/>
    </source>
</evidence>
<organism evidence="2 3">
    <name type="scientific">Pseudonocardia kongjuensis</name>
    <dbReference type="NCBI Taxonomy" id="102227"/>
    <lineage>
        <taxon>Bacteria</taxon>
        <taxon>Bacillati</taxon>
        <taxon>Actinomycetota</taxon>
        <taxon>Actinomycetes</taxon>
        <taxon>Pseudonocardiales</taxon>
        <taxon>Pseudonocardiaceae</taxon>
        <taxon>Pseudonocardia</taxon>
    </lineage>
</organism>
<evidence type="ECO:0000313" key="2">
    <source>
        <dbReference type="EMBL" id="GAA1402061.1"/>
    </source>
</evidence>
<evidence type="ECO:0000313" key="3">
    <source>
        <dbReference type="Proteomes" id="UP001501414"/>
    </source>
</evidence>
<accession>A0ABP4J232</accession>
<reference evidence="3" key="1">
    <citation type="journal article" date="2019" name="Int. J. Syst. Evol. Microbiol.">
        <title>The Global Catalogue of Microorganisms (GCM) 10K type strain sequencing project: providing services to taxonomists for standard genome sequencing and annotation.</title>
        <authorList>
            <consortium name="The Broad Institute Genomics Platform"/>
            <consortium name="The Broad Institute Genome Sequencing Center for Infectious Disease"/>
            <person name="Wu L."/>
            <person name="Ma J."/>
        </authorList>
    </citation>
    <scope>NUCLEOTIDE SEQUENCE [LARGE SCALE GENOMIC DNA]</scope>
    <source>
        <strain evidence="3">JCM 11896</strain>
    </source>
</reference>
<comment type="caution">
    <text evidence="2">The sequence shown here is derived from an EMBL/GenBank/DDBJ whole genome shotgun (WGS) entry which is preliminary data.</text>
</comment>
<protein>
    <submittedName>
        <fullName evidence="2">Uncharacterized protein</fullName>
    </submittedName>
</protein>
<dbReference type="Proteomes" id="UP001501414">
    <property type="component" value="Unassembled WGS sequence"/>
</dbReference>
<dbReference type="EMBL" id="BAAAJK010000053">
    <property type="protein sequence ID" value="GAA1402061.1"/>
    <property type="molecule type" value="Genomic_DNA"/>
</dbReference>